<reference evidence="2 3" key="1">
    <citation type="submission" date="2023-02" db="EMBL/GenBank/DDBJ databases">
        <title>Streptococcus sp. Genome Sequencing and Assembly.</title>
        <authorList>
            <person name="Shore S.M."/>
            <person name="Nicholson T.L."/>
        </authorList>
    </citation>
    <scope>NUCLEOTIDE SEQUENCE [LARGE SCALE GENOMIC DNA]</scope>
    <source>
        <strain evidence="2 3">29896</strain>
    </source>
</reference>
<sequence length="273" mass="32290">MGQTIVEELRTFRKLIIEFEQVTRENEAAKLKVKEAKDYQPKRLAGFDDAYLTKFVVDRIGEAPTPFGPLDLRRLSKRAVAKRDAAIQRYNEKLEQVKQEYNHLYHDKRQEFQRLDQEEKTGKLSFAEEQLYKTSQVLAEVTRKVESVNLLPPSLYSCHAIDRLITYFEDWRADTLKEAINLYFDESWRKDESQRLQRSFEALAQQMKGNEEQVSEVLKLVRETRDTQFEIMNGNEEQVSEVLKLVSETRDALFEMRSKVDDIDYSIYELKNK</sequence>
<dbReference type="AlphaFoldDB" id="A0AA96ZZ72"/>
<proteinExistence type="predicted"/>
<organism evidence="2 3">
    <name type="scientific">Streptococcus suivaginalis</name>
    <dbReference type="NCBI Taxonomy" id="3028082"/>
    <lineage>
        <taxon>Bacteria</taxon>
        <taxon>Bacillati</taxon>
        <taxon>Bacillota</taxon>
        <taxon>Bacilli</taxon>
        <taxon>Lactobacillales</taxon>
        <taxon>Streptococcaceae</taxon>
        <taxon>Streptococcus</taxon>
    </lineage>
</organism>
<accession>A0AA96ZZ72</accession>
<dbReference type="Proteomes" id="UP001304088">
    <property type="component" value="Chromosome"/>
</dbReference>
<gene>
    <name evidence="2" type="ORF">PXH68_01225</name>
</gene>
<name>A0AA96ZZ72_9STRE</name>
<evidence type="ECO:0000313" key="3">
    <source>
        <dbReference type="Proteomes" id="UP001304088"/>
    </source>
</evidence>
<dbReference type="RefSeq" id="WP_248028669.1">
    <property type="nucleotide sequence ID" value="NZ_CP118733.1"/>
</dbReference>
<keyword evidence="1" id="KW-0175">Coiled coil</keyword>
<keyword evidence="3" id="KW-1185">Reference proteome</keyword>
<protein>
    <submittedName>
        <fullName evidence="2">Uncharacterized protein</fullName>
    </submittedName>
</protein>
<dbReference type="EMBL" id="CP118733">
    <property type="protein sequence ID" value="WNY47358.1"/>
    <property type="molecule type" value="Genomic_DNA"/>
</dbReference>
<feature type="coiled-coil region" evidence="1">
    <location>
        <begin position="80"/>
        <end position="118"/>
    </location>
</feature>
<evidence type="ECO:0000256" key="1">
    <source>
        <dbReference type="SAM" id="Coils"/>
    </source>
</evidence>
<evidence type="ECO:0000313" key="2">
    <source>
        <dbReference type="EMBL" id="WNY47358.1"/>
    </source>
</evidence>
<dbReference type="KEGG" id="ssuv:PXH68_01225"/>